<evidence type="ECO:0000313" key="2">
    <source>
        <dbReference type="EMBL" id="VEL30723.1"/>
    </source>
</evidence>
<keyword evidence="3" id="KW-1185">Reference proteome</keyword>
<feature type="compositionally biased region" description="Low complexity" evidence="1">
    <location>
        <begin position="38"/>
        <end position="49"/>
    </location>
</feature>
<dbReference type="EMBL" id="CAAALY010114900">
    <property type="protein sequence ID" value="VEL30723.1"/>
    <property type="molecule type" value="Genomic_DNA"/>
</dbReference>
<accession>A0A448X8F7</accession>
<evidence type="ECO:0000256" key="1">
    <source>
        <dbReference type="SAM" id="MobiDB-lite"/>
    </source>
</evidence>
<name>A0A448X8F7_9PLAT</name>
<proteinExistence type="predicted"/>
<dbReference type="AlphaFoldDB" id="A0A448X8F7"/>
<feature type="compositionally biased region" description="Polar residues" evidence="1">
    <location>
        <begin position="1"/>
        <end position="10"/>
    </location>
</feature>
<reference evidence="2" key="1">
    <citation type="submission" date="2018-11" db="EMBL/GenBank/DDBJ databases">
        <authorList>
            <consortium name="Pathogen Informatics"/>
        </authorList>
    </citation>
    <scope>NUCLEOTIDE SEQUENCE</scope>
</reference>
<sequence length="89" mass="9910">MTPNSVSNTPVAPAHHHHHQQQQHLGHSSVPLPLYHRQTQGSHQQQQNQVDMAIPGCAYWSGPGESGAYGPRDTKQGQHQVRLQENGFF</sequence>
<comment type="caution">
    <text evidence="2">The sequence shown here is derived from an EMBL/GenBank/DDBJ whole genome shotgun (WGS) entry which is preliminary data.</text>
</comment>
<organism evidence="2 3">
    <name type="scientific">Protopolystoma xenopodis</name>
    <dbReference type="NCBI Taxonomy" id="117903"/>
    <lineage>
        <taxon>Eukaryota</taxon>
        <taxon>Metazoa</taxon>
        <taxon>Spiralia</taxon>
        <taxon>Lophotrochozoa</taxon>
        <taxon>Platyhelminthes</taxon>
        <taxon>Monogenea</taxon>
        <taxon>Polyopisthocotylea</taxon>
        <taxon>Polystomatidea</taxon>
        <taxon>Polystomatidae</taxon>
        <taxon>Protopolystoma</taxon>
    </lineage>
</organism>
<dbReference type="Proteomes" id="UP000784294">
    <property type="component" value="Unassembled WGS sequence"/>
</dbReference>
<protein>
    <submittedName>
        <fullName evidence="2">Uncharacterized protein</fullName>
    </submittedName>
</protein>
<evidence type="ECO:0000313" key="3">
    <source>
        <dbReference type="Proteomes" id="UP000784294"/>
    </source>
</evidence>
<gene>
    <name evidence="2" type="ORF">PXEA_LOCUS24163</name>
</gene>
<feature type="region of interest" description="Disordered" evidence="1">
    <location>
        <begin position="1"/>
        <end position="49"/>
    </location>
</feature>